<dbReference type="EnsemblMetazoa" id="HelroT168530">
    <property type="protein sequence ID" value="HelroP168530"/>
    <property type="gene ID" value="HelroG168530"/>
</dbReference>
<dbReference type="GeneID" id="20202392"/>
<dbReference type="AlphaFoldDB" id="T1F0P2"/>
<dbReference type="EMBL" id="KB095959">
    <property type="protein sequence ID" value="ESO09533.1"/>
    <property type="molecule type" value="Genomic_DNA"/>
</dbReference>
<dbReference type="KEGG" id="hro:HELRODRAFT_168530"/>
<accession>T1F0P2</accession>
<evidence type="ECO:0000313" key="2">
    <source>
        <dbReference type="EMBL" id="ESO09533.1"/>
    </source>
</evidence>
<protein>
    <submittedName>
        <fullName evidence="2 3">Uncharacterized protein</fullName>
    </submittedName>
</protein>
<reference evidence="3" key="3">
    <citation type="submission" date="2015-06" db="UniProtKB">
        <authorList>
            <consortium name="EnsemblMetazoa"/>
        </authorList>
    </citation>
    <scope>IDENTIFICATION</scope>
</reference>
<reference evidence="2 4" key="2">
    <citation type="journal article" date="2013" name="Nature">
        <title>Insights into bilaterian evolution from three spiralian genomes.</title>
        <authorList>
            <person name="Simakov O."/>
            <person name="Marletaz F."/>
            <person name="Cho S.J."/>
            <person name="Edsinger-Gonzales E."/>
            <person name="Havlak P."/>
            <person name="Hellsten U."/>
            <person name="Kuo D.H."/>
            <person name="Larsson T."/>
            <person name="Lv J."/>
            <person name="Arendt D."/>
            <person name="Savage R."/>
            <person name="Osoegawa K."/>
            <person name="de Jong P."/>
            <person name="Grimwood J."/>
            <person name="Chapman J.A."/>
            <person name="Shapiro H."/>
            <person name="Aerts A."/>
            <person name="Otillar R.P."/>
            <person name="Terry A.Y."/>
            <person name="Boore J.L."/>
            <person name="Grigoriev I.V."/>
            <person name="Lindberg D.R."/>
            <person name="Seaver E.C."/>
            <person name="Weisblat D.A."/>
            <person name="Putnam N.H."/>
            <person name="Rokhsar D.S."/>
        </authorList>
    </citation>
    <scope>NUCLEOTIDE SEQUENCE</scope>
</reference>
<reference evidence="4" key="1">
    <citation type="submission" date="2012-12" db="EMBL/GenBank/DDBJ databases">
        <authorList>
            <person name="Hellsten U."/>
            <person name="Grimwood J."/>
            <person name="Chapman J.A."/>
            <person name="Shapiro H."/>
            <person name="Aerts A."/>
            <person name="Otillar R.P."/>
            <person name="Terry A.Y."/>
            <person name="Boore J.L."/>
            <person name="Simakov O."/>
            <person name="Marletaz F."/>
            <person name="Cho S.-J."/>
            <person name="Edsinger-Gonzales E."/>
            <person name="Havlak P."/>
            <person name="Kuo D.-H."/>
            <person name="Larsson T."/>
            <person name="Lv J."/>
            <person name="Arendt D."/>
            <person name="Savage R."/>
            <person name="Osoegawa K."/>
            <person name="de Jong P."/>
            <person name="Lindberg D.R."/>
            <person name="Seaver E.C."/>
            <person name="Weisblat D.A."/>
            <person name="Putnam N.H."/>
            <person name="Grigoriev I.V."/>
            <person name="Rokhsar D.S."/>
        </authorList>
    </citation>
    <scope>NUCLEOTIDE SEQUENCE</scope>
</reference>
<sequence length="151" mass="16163">MGERVVRGEMGVHSASLDLITPVQPNVDSHTNTKTPYSVKSHTDATNLAEGGTDDPMATGPTSILKKTGHEPGSDFEGGITEGRAHHGGLSAGPGGMGDWNMTSRRFNKLDLTGGYGKHATNRSLFIFNEGNFIRKSAQTIIEWGYPFLCS</sequence>
<evidence type="ECO:0000313" key="4">
    <source>
        <dbReference type="Proteomes" id="UP000015101"/>
    </source>
</evidence>
<gene>
    <name evidence="3" type="primary">20202392</name>
    <name evidence="2" type="ORF">HELRODRAFT_168530</name>
</gene>
<keyword evidence="4" id="KW-1185">Reference proteome</keyword>
<dbReference type="CTD" id="20202392"/>
<dbReference type="HOGENOM" id="CLU_1733464_0_0_1"/>
<dbReference type="InParanoid" id="T1F0P2"/>
<dbReference type="Proteomes" id="UP000015101">
    <property type="component" value="Unassembled WGS sequence"/>
</dbReference>
<proteinExistence type="predicted"/>
<feature type="compositionally biased region" description="Polar residues" evidence="1">
    <location>
        <begin position="23"/>
        <end position="46"/>
    </location>
</feature>
<organism evidence="3 4">
    <name type="scientific">Helobdella robusta</name>
    <name type="common">Californian leech</name>
    <dbReference type="NCBI Taxonomy" id="6412"/>
    <lineage>
        <taxon>Eukaryota</taxon>
        <taxon>Metazoa</taxon>
        <taxon>Spiralia</taxon>
        <taxon>Lophotrochozoa</taxon>
        <taxon>Annelida</taxon>
        <taxon>Clitellata</taxon>
        <taxon>Hirudinea</taxon>
        <taxon>Rhynchobdellida</taxon>
        <taxon>Glossiphoniidae</taxon>
        <taxon>Helobdella</taxon>
    </lineage>
</organism>
<evidence type="ECO:0000313" key="3">
    <source>
        <dbReference type="EnsemblMetazoa" id="HelroP168530"/>
    </source>
</evidence>
<dbReference type="RefSeq" id="XP_009012626.1">
    <property type="nucleotide sequence ID" value="XM_009014378.1"/>
</dbReference>
<dbReference type="EMBL" id="AMQM01002983">
    <property type="status" value="NOT_ANNOTATED_CDS"/>
    <property type="molecule type" value="Genomic_DNA"/>
</dbReference>
<name>T1F0P2_HELRO</name>
<feature type="region of interest" description="Disordered" evidence="1">
    <location>
        <begin position="23"/>
        <end position="58"/>
    </location>
</feature>
<evidence type="ECO:0000256" key="1">
    <source>
        <dbReference type="SAM" id="MobiDB-lite"/>
    </source>
</evidence>